<evidence type="ECO:0000256" key="3">
    <source>
        <dbReference type="ARBA" id="ARBA00022964"/>
    </source>
</evidence>
<evidence type="ECO:0000256" key="5">
    <source>
        <dbReference type="ARBA" id="ARBA00023004"/>
    </source>
</evidence>
<dbReference type="Proteomes" id="UP000007802">
    <property type="component" value="Unassembled WGS sequence"/>
</dbReference>
<comment type="cofactor">
    <cofactor evidence="1">
        <name>L-ascorbate</name>
        <dbReference type="ChEBI" id="CHEBI:38290"/>
    </cofactor>
</comment>
<feature type="region of interest" description="Disordered" evidence="6">
    <location>
        <begin position="209"/>
        <end position="245"/>
    </location>
</feature>
<dbReference type="GO" id="GO:0005783">
    <property type="term" value="C:endoplasmic reticulum"/>
    <property type="evidence" value="ECO:0007669"/>
    <property type="project" value="TreeGrafter"/>
</dbReference>
<dbReference type="InterPro" id="IPR045054">
    <property type="entry name" value="P4HA-like"/>
</dbReference>
<dbReference type="SMART" id="SM00702">
    <property type="entry name" value="P4Hc"/>
    <property type="match status" value="1"/>
</dbReference>
<gene>
    <name evidence="8" type="ORF">BDDG_03485</name>
</gene>
<dbReference type="InterPro" id="IPR006620">
    <property type="entry name" value="Pro_4_hyd_alph"/>
</dbReference>
<dbReference type="GO" id="GO:0004656">
    <property type="term" value="F:procollagen-proline 4-dioxygenase activity"/>
    <property type="evidence" value="ECO:0007669"/>
    <property type="project" value="TreeGrafter"/>
</dbReference>
<dbReference type="EMBL" id="GG749421">
    <property type="protein sequence ID" value="EGE80544.2"/>
    <property type="molecule type" value="Genomic_DNA"/>
</dbReference>
<dbReference type="InterPro" id="IPR044862">
    <property type="entry name" value="Pro_4_hyd_alph_FE2OG_OXY"/>
</dbReference>
<keyword evidence="4" id="KW-0560">Oxidoreductase</keyword>
<dbReference type="PROSITE" id="PS51471">
    <property type="entry name" value="FE2OG_OXY"/>
    <property type="match status" value="1"/>
</dbReference>
<reference evidence="8" key="1">
    <citation type="submission" date="2010-03" db="EMBL/GenBank/DDBJ databases">
        <title>Annotation of Blastomyces dermatitidis strain ATCC 18188.</title>
        <authorList>
            <consortium name="The Broad Institute Genome Sequencing Platform"/>
            <consortium name="Broad Institute Genome Sequencing Center for Infectious Disease."/>
            <person name="Cuomo C."/>
            <person name="Klein B."/>
            <person name="Sullivan T."/>
            <person name="Heitman J."/>
            <person name="Young S."/>
            <person name="Zeng Q."/>
            <person name="Gargeya S."/>
            <person name="Alvarado L."/>
            <person name="Berlin A.M."/>
            <person name="Chapman S.B."/>
            <person name="Chen Z."/>
            <person name="Freedman E."/>
            <person name="Gellesch M."/>
            <person name="Goldberg J."/>
            <person name="Griggs A."/>
            <person name="Gujja S."/>
            <person name="Heilman E."/>
            <person name="Heiman D."/>
            <person name="Howarth C."/>
            <person name="Mehta T."/>
            <person name="Neiman D."/>
            <person name="Pearson M."/>
            <person name="Roberts A."/>
            <person name="Saif S."/>
            <person name="Shea T."/>
            <person name="Shenoy N."/>
            <person name="Sisk P."/>
            <person name="Stolte C."/>
            <person name="Sykes S."/>
            <person name="White J."/>
            <person name="Yandava C."/>
            <person name="Haas B."/>
            <person name="Nusbaum C."/>
            <person name="Birren B."/>
        </authorList>
    </citation>
    <scope>NUCLEOTIDE SEQUENCE [LARGE SCALE GENOMIC DNA]</scope>
    <source>
        <strain evidence="8">ATCC 18188</strain>
    </source>
</reference>
<evidence type="ECO:0000256" key="1">
    <source>
        <dbReference type="ARBA" id="ARBA00001961"/>
    </source>
</evidence>
<dbReference type="PANTHER" id="PTHR10869:SF236">
    <property type="entry name" value="PROLYL 4-HYDROXYLASE ALPHA SUBUNIT DOMAIN-CONTAINING PROTEIN"/>
    <property type="match status" value="1"/>
</dbReference>
<evidence type="ECO:0000256" key="4">
    <source>
        <dbReference type="ARBA" id="ARBA00023002"/>
    </source>
</evidence>
<accession>F2TBF7</accession>
<evidence type="ECO:0000259" key="7">
    <source>
        <dbReference type="PROSITE" id="PS51471"/>
    </source>
</evidence>
<dbReference type="PANTHER" id="PTHR10869">
    <property type="entry name" value="PROLYL 4-HYDROXYLASE ALPHA SUBUNIT"/>
    <property type="match status" value="1"/>
</dbReference>
<keyword evidence="5" id="KW-0408">Iron</keyword>
<dbReference type="GO" id="GO:0031418">
    <property type="term" value="F:L-ascorbic acid binding"/>
    <property type="evidence" value="ECO:0007669"/>
    <property type="project" value="InterPro"/>
</dbReference>
<dbReference type="Gene3D" id="2.60.120.620">
    <property type="entry name" value="q2cbj1_9rhob like domain"/>
    <property type="match status" value="1"/>
</dbReference>
<dbReference type="AlphaFoldDB" id="F2TBF7"/>
<sequence>MHICIPRIMASKLYNKQKSLSIKKSIPQQQQLTSNIDNIKPPNWPALKPLIPPSDLHLETLLEDQILIIRNLLAASLCRTYVSFLSTLPLITTPKGPKKDEAVRVNDRFQVHDAAFAERLWSGTALNELVLAEGEGEALWGGEVLGLNPNIRIYRYAPGQFFDKHYDDSVPLLLTPSTPSTTPTPTIPAKTTWTLLIYLTTCTGGETVFYPDDDDDEQQAGPPKSKSKSKSKSSPQQRQQQQQEPIIVSLETGMALLHRHGERCLLHEGREVVAGEKWVIRSDLVVRR</sequence>
<dbReference type="HOGENOM" id="CLU_041456_0_1_1"/>
<dbReference type="OrthoDB" id="69177at2759"/>
<keyword evidence="3" id="KW-0223">Dioxygenase</keyword>
<dbReference type="GO" id="GO:0005506">
    <property type="term" value="F:iron ion binding"/>
    <property type="evidence" value="ECO:0007669"/>
    <property type="project" value="InterPro"/>
</dbReference>
<evidence type="ECO:0000256" key="2">
    <source>
        <dbReference type="ARBA" id="ARBA00022723"/>
    </source>
</evidence>
<evidence type="ECO:0000256" key="6">
    <source>
        <dbReference type="SAM" id="MobiDB-lite"/>
    </source>
</evidence>
<organism evidence="8">
    <name type="scientific">Ajellomyces dermatitidis (strain ATCC 18188 / CBS 674.68)</name>
    <name type="common">Blastomyces dermatitidis</name>
    <dbReference type="NCBI Taxonomy" id="653446"/>
    <lineage>
        <taxon>Eukaryota</taxon>
        <taxon>Fungi</taxon>
        <taxon>Dikarya</taxon>
        <taxon>Ascomycota</taxon>
        <taxon>Pezizomycotina</taxon>
        <taxon>Eurotiomycetes</taxon>
        <taxon>Eurotiomycetidae</taxon>
        <taxon>Onygenales</taxon>
        <taxon>Ajellomycetaceae</taxon>
        <taxon>Blastomyces</taxon>
    </lineage>
</organism>
<evidence type="ECO:0000313" key="8">
    <source>
        <dbReference type="EMBL" id="EGE80544.2"/>
    </source>
</evidence>
<feature type="domain" description="Fe2OG dioxygenase" evidence="7">
    <location>
        <begin position="146"/>
        <end position="288"/>
    </location>
</feature>
<dbReference type="Pfam" id="PF13640">
    <property type="entry name" value="2OG-FeII_Oxy_3"/>
    <property type="match status" value="1"/>
</dbReference>
<dbReference type="InterPro" id="IPR005123">
    <property type="entry name" value="Oxoglu/Fe-dep_dioxygenase_dom"/>
</dbReference>
<feature type="compositionally biased region" description="Low complexity" evidence="6">
    <location>
        <begin position="232"/>
        <end position="243"/>
    </location>
</feature>
<name>F2TBF7_AJEDA</name>
<protein>
    <recommendedName>
        <fullName evidence="7">Fe2OG dioxygenase domain-containing protein</fullName>
    </recommendedName>
</protein>
<proteinExistence type="predicted"/>
<keyword evidence="2" id="KW-0479">Metal-binding</keyword>